<evidence type="ECO:0008006" key="3">
    <source>
        <dbReference type="Google" id="ProtNLM"/>
    </source>
</evidence>
<comment type="caution">
    <text evidence="1">The sequence shown here is derived from an EMBL/GenBank/DDBJ whole genome shotgun (WGS) entry which is preliminary data.</text>
</comment>
<gene>
    <name evidence="1" type="ORF">ESB04_09420</name>
</gene>
<dbReference type="Proteomes" id="UP000289455">
    <property type="component" value="Unassembled WGS sequence"/>
</dbReference>
<evidence type="ECO:0000313" key="2">
    <source>
        <dbReference type="Proteomes" id="UP000289455"/>
    </source>
</evidence>
<keyword evidence="2" id="KW-1185">Reference proteome</keyword>
<sequence>MKEVLIIGLVLFLFVYERGKYIVLLYNYLKKVLSKSSNRSILEDSDINNLSQKELNYQHYPKNIQDKLNDKELISKLIDEGYKTEFDFINLKELHQKYFNENPDSFEMFDKLKLRKINYEDFGEKDKPEYWLIKFDELLFIFNGYSIYPIIQFYYSQENDIRGFDILYVPKEDKITSNIKFIDCHSSPIYLSIIRKISDPIVLKNLIDRYSFLLQSNINVYYFILKSRLKFKDKLLTLEEKNELNFFVYLYLTYKGVLSLNVEKLLDKLFNREIKGFQEIVKITNTSDKIFSQTDICNLITQKIKNIQDLTDFFKIAILEDFLNSNSLFESRSLKTDIYKLDLDFYYESSISSYQTKFKDYNFEKNYRINLKKFKVNYLQNFRENLRNFENQIRIEKGYNLIGTFTNETILFQKLKNYFSEYQVVSQGSPKWLGLQKLDIYFPEYNIGIEYHGEQHFIPVEYFGGEEGLKKNIERDERKLRLCIENDCKLFVVDKNYNFEDLCKNIIQEINNRI</sequence>
<dbReference type="RefSeq" id="WP_129027483.1">
    <property type="nucleotide sequence ID" value="NZ_SDHY01000005.1"/>
</dbReference>
<organism evidence="1 2">
    <name type="scientific">Aquirufa rosea</name>
    <dbReference type="NCBI Taxonomy" id="2509241"/>
    <lineage>
        <taxon>Bacteria</taxon>
        <taxon>Pseudomonadati</taxon>
        <taxon>Bacteroidota</taxon>
        <taxon>Cytophagia</taxon>
        <taxon>Cytophagales</taxon>
        <taxon>Flectobacillaceae</taxon>
        <taxon>Aquirufa</taxon>
    </lineage>
</organism>
<protein>
    <recommendedName>
        <fullName evidence="3">DUF2726 domain-containing protein</fullName>
    </recommendedName>
</protein>
<accession>A0A4Q1BYT5</accession>
<dbReference type="AlphaFoldDB" id="A0A4Q1BYT5"/>
<reference evidence="1 2" key="1">
    <citation type="submission" date="2019-01" db="EMBL/GenBank/DDBJ databases">
        <title>Cytophagaceae bacterium strain CAR-16.</title>
        <authorList>
            <person name="Chen W.-M."/>
        </authorList>
    </citation>
    <scope>NUCLEOTIDE SEQUENCE [LARGE SCALE GENOMIC DNA]</scope>
    <source>
        <strain evidence="1 2">CAR-16</strain>
    </source>
</reference>
<dbReference type="EMBL" id="SDHY01000005">
    <property type="protein sequence ID" value="RXK48253.1"/>
    <property type="molecule type" value="Genomic_DNA"/>
</dbReference>
<name>A0A4Q1BYT5_9BACT</name>
<proteinExistence type="predicted"/>
<dbReference type="OrthoDB" id="1272986at2"/>
<evidence type="ECO:0000313" key="1">
    <source>
        <dbReference type="EMBL" id="RXK48253.1"/>
    </source>
</evidence>